<feature type="compositionally biased region" description="Low complexity" evidence="1">
    <location>
        <begin position="307"/>
        <end position="319"/>
    </location>
</feature>
<dbReference type="EMBL" id="VDMD01000013">
    <property type="protein sequence ID" value="TRM62272.1"/>
    <property type="molecule type" value="Genomic_DNA"/>
</dbReference>
<feature type="compositionally biased region" description="Low complexity" evidence="1">
    <location>
        <begin position="436"/>
        <end position="448"/>
    </location>
</feature>
<proteinExistence type="predicted"/>
<dbReference type="Proteomes" id="UP000320762">
    <property type="component" value="Unassembled WGS sequence"/>
</dbReference>
<feature type="compositionally biased region" description="Low complexity" evidence="1">
    <location>
        <begin position="249"/>
        <end position="277"/>
    </location>
</feature>
<accession>A0A550CBS9</accession>
<feature type="compositionally biased region" description="Basic and acidic residues" evidence="1">
    <location>
        <begin position="32"/>
        <end position="47"/>
    </location>
</feature>
<comment type="caution">
    <text evidence="2">The sequence shown here is derived from an EMBL/GenBank/DDBJ whole genome shotgun (WGS) entry which is preliminary data.</text>
</comment>
<reference evidence="2 3" key="1">
    <citation type="journal article" date="2019" name="New Phytol.">
        <title>Comparative genomics reveals unique wood-decay strategies and fruiting body development in the Schizophyllaceae.</title>
        <authorList>
            <person name="Almasi E."/>
            <person name="Sahu N."/>
            <person name="Krizsan K."/>
            <person name="Balint B."/>
            <person name="Kovacs G.M."/>
            <person name="Kiss B."/>
            <person name="Cseklye J."/>
            <person name="Drula E."/>
            <person name="Henrissat B."/>
            <person name="Nagy I."/>
            <person name="Chovatia M."/>
            <person name="Adam C."/>
            <person name="LaButti K."/>
            <person name="Lipzen A."/>
            <person name="Riley R."/>
            <person name="Grigoriev I.V."/>
            <person name="Nagy L.G."/>
        </authorList>
    </citation>
    <scope>NUCLEOTIDE SEQUENCE [LARGE SCALE GENOMIC DNA]</scope>
    <source>
        <strain evidence="2 3">NL-1724</strain>
    </source>
</reference>
<dbReference type="OrthoDB" id="3255924at2759"/>
<feature type="region of interest" description="Disordered" evidence="1">
    <location>
        <begin position="418"/>
        <end position="470"/>
    </location>
</feature>
<evidence type="ECO:0000256" key="1">
    <source>
        <dbReference type="SAM" id="MobiDB-lite"/>
    </source>
</evidence>
<feature type="compositionally biased region" description="Pro residues" evidence="1">
    <location>
        <begin position="225"/>
        <end position="235"/>
    </location>
</feature>
<dbReference type="AlphaFoldDB" id="A0A550CBS9"/>
<sequence>MASFSWSDTLQAFVSCVPCLHPSAPRDEDDNPHDPTRNRVRRARPDELESLLADADTTDTEAETLSLHSNPGGGRVRRKKMKSRKISLCGLDLFGKRRPPIQLPEDEEDTLLARRRSSATTSTFDSDAASLDASDLAQFDPAELERRAKEEDERRLKEERRRQRRERREMQRVAEAIAAGALDADEGVYVDAQPVPAARMSAPRRMSIDAFGPFQQAGALSQNPSPVPSGSPVPPLHAEDADDDDADLDGGLYAGLRRPYGDSSVSGSDSRSRTSTSQQDPREQVQPMPQPGDPAVKEKRRKKTKSGKGSCASGLSSKSSRSRASDTSGSTAQSPSLMSPNASSFAGAQPAVFSGAHPAVYAVEEHAAEDDFDGVVGMGLDSAPAQAYTSAELKPAQAKWGAQDLTVDVRGLTPDGGLPSSALATGMPSPGFNTALPSPGLMSGMPSPGLGGAPRRQSNARDLGAFLASK</sequence>
<feature type="compositionally biased region" description="Polar residues" evidence="1">
    <location>
        <begin position="332"/>
        <end position="346"/>
    </location>
</feature>
<dbReference type="STRING" id="97359.A0A550CBS9"/>
<feature type="region of interest" description="Disordered" evidence="1">
    <location>
        <begin position="21"/>
        <end position="81"/>
    </location>
</feature>
<evidence type="ECO:0000313" key="2">
    <source>
        <dbReference type="EMBL" id="TRM62272.1"/>
    </source>
</evidence>
<name>A0A550CBS9_9AGAR</name>
<protein>
    <submittedName>
        <fullName evidence="2">Uncharacterized protein</fullName>
    </submittedName>
</protein>
<keyword evidence="3" id="KW-1185">Reference proteome</keyword>
<evidence type="ECO:0000313" key="3">
    <source>
        <dbReference type="Proteomes" id="UP000320762"/>
    </source>
</evidence>
<feature type="region of interest" description="Disordered" evidence="1">
    <location>
        <begin position="209"/>
        <end position="348"/>
    </location>
</feature>
<feature type="region of interest" description="Disordered" evidence="1">
    <location>
        <begin position="144"/>
        <end position="170"/>
    </location>
</feature>
<gene>
    <name evidence="2" type="ORF">BD626DRAFT_498692</name>
</gene>
<organism evidence="2 3">
    <name type="scientific">Schizophyllum amplum</name>
    <dbReference type="NCBI Taxonomy" id="97359"/>
    <lineage>
        <taxon>Eukaryota</taxon>
        <taxon>Fungi</taxon>
        <taxon>Dikarya</taxon>
        <taxon>Basidiomycota</taxon>
        <taxon>Agaricomycotina</taxon>
        <taxon>Agaricomycetes</taxon>
        <taxon>Agaricomycetidae</taxon>
        <taxon>Agaricales</taxon>
        <taxon>Schizophyllaceae</taxon>
        <taxon>Schizophyllum</taxon>
    </lineage>
</organism>